<keyword evidence="3" id="KW-1185">Reference proteome</keyword>
<gene>
    <name evidence="2" type="ORF">FH603_1819</name>
</gene>
<sequence length="162" mass="18468">MAAIRLNGYDHSTASMSHSKSKIWIHAVFSTKNRQPIIRPDVITAVHDELREQLTATGCLVDSIGGVADHVHLLFLLNPKIAVADVLKQVKGSSSHRFNQQQLTPERFAWQTGYGAFSVSEGHLLRVRQYVRTQEEHHRKRSFADEYRQFLHHYGLPDDDLA</sequence>
<reference evidence="2 3" key="1">
    <citation type="submission" date="2019-06" db="EMBL/GenBank/DDBJ databases">
        <title>Spirosoma utsteinense sp. nov. isolated from Antarctic ice-free soils.</title>
        <authorList>
            <person name="Tahon G."/>
        </authorList>
    </citation>
    <scope>NUCLEOTIDE SEQUENCE [LARGE SCALE GENOMIC DNA]</scope>
    <source>
        <strain evidence="2 3">LMG 31447</strain>
    </source>
</reference>
<comment type="caution">
    <text evidence="2">The sequence shown here is derived from an EMBL/GenBank/DDBJ whole genome shotgun (WGS) entry which is preliminary data.</text>
</comment>
<accession>A0ABR6W3Z0</accession>
<dbReference type="InterPro" id="IPR002686">
    <property type="entry name" value="Transposase_17"/>
</dbReference>
<dbReference type="PANTHER" id="PTHR33360:SF2">
    <property type="entry name" value="TRANSPOSASE FOR INSERTION SEQUENCE ELEMENT IS200"/>
    <property type="match status" value="1"/>
</dbReference>
<evidence type="ECO:0000259" key="1">
    <source>
        <dbReference type="SMART" id="SM01321"/>
    </source>
</evidence>
<dbReference type="RefSeq" id="WP_235985473.1">
    <property type="nucleotide sequence ID" value="NZ_VFIA01000009.1"/>
</dbReference>
<dbReference type="EMBL" id="VFIA01000009">
    <property type="protein sequence ID" value="MBC3791318.1"/>
    <property type="molecule type" value="Genomic_DNA"/>
</dbReference>
<dbReference type="Gene3D" id="3.30.70.1290">
    <property type="entry name" value="Transposase IS200-like"/>
    <property type="match status" value="1"/>
</dbReference>
<dbReference type="SUPFAM" id="SSF143422">
    <property type="entry name" value="Transposase IS200-like"/>
    <property type="match status" value="1"/>
</dbReference>
<protein>
    <submittedName>
        <fullName evidence="2">REP element-mobilizing transposase RayT</fullName>
    </submittedName>
</protein>
<dbReference type="Pfam" id="PF01797">
    <property type="entry name" value="Y1_Tnp"/>
    <property type="match status" value="1"/>
</dbReference>
<organism evidence="2 3">
    <name type="scientific">Spirosoma utsteinense</name>
    <dbReference type="NCBI Taxonomy" id="2585773"/>
    <lineage>
        <taxon>Bacteria</taxon>
        <taxon>Pseudomonadati</taxon>
        <taxon>Bacteroidota</taxon>
        <taxon>Cytophagia</taxon>
        <taxon>Cytophagales</taxon>
        <taxon>Cytophagaceae</taxon>
        <taxon>Spirosoma</taxon>
    </lineage>
</organism>
<evidence type="ECO:0000313" key="2">
    <source>
        <dbReference type="EMBL" id="MBC3791318.1"/>
    </source>
</evidence>
<dbReference type="SMART" id="SM01321">
    <property type="entry name" value="Y1_Tnp"/>
    <property type="match status" value="1"/>
</dbReference>
<dbReference type="PANTHER" id="PTHR33360">
    <property type="entry name" value="TRANSPOSASE FOR INSERTION SEQUENCE ELEMENT IS200"/>
    <property type="match status" value="1"/>
</dbReference>
<dbReference type="NCBIfam" id="NF033573">
    <property type="entry name" value="transpos_IS200"/>
    <property type="match status" value="1"/>
</dbReference>
<feature type="domain" description="Transposase IS200-like" evidence="1">
    <location>
        <begin position="20"/>
        <end position="134"/>
    </location>
</feature>
<evidence type="ECO:0000313" key="3">
    <source>
        <dbReference type="Proteomes" id="UP000700732"/>
    </source>
</evidence>
<dbReference type="Proteomes" id="UP000700732">
    <property type="component" value="Unassembled WGS sequence"/>
</dbReference>
<name>A0ABR6W3Z0_9BACT</name>
<dbReference type="InterPro" id="IPR036515">
    <property type="entry name" value="Transposase_17_sf"/>
</dbReference>
<proteinExistence type="predicted"/>